<evidence type="ECO:0000259" key="9">
    <source>
        <dbReference type="PROSITE" id="PS51379"/>
    </source>
</evidence>
<keyword evidence="2 8" id="KW-0813">Transport</keyword>
<organism evidence="10 11">
    <name type="scientific">Streptomyces armeniacus</name>
    <dbReference type="NCBI Taxonomy" id="83291"/>
    <lineage>
        <taxon>Bacteria</taxon>
        <taxon>Bacillati</taxon>
        <taxon>Actinomycetota</taxon>
        <taxon>Actinomycetes</taxon>
        <taxon>Kitasatosporales</taxon>
        <taxon>Streptomycetaceae</taxon>
        <taxon>Streptomyces</taxon>
    </lineage>
</organism>
<dbReference type="GO" id="GO:0051538">
    <property type="term" value="F:3 iron, 4 sulfur cluster binding"/>
    <property type="evidence" value="ECO:0007669"/>
    <property type="project" value="UniProtKB-KW"/>
</dbReference>
<comment type="function">
    <text evidence="8">Ferredoxins are iron-sulfur proteins that transfer electrons in a wide variety of metabolic reactions.</text>
</comment>
<dbReference type="GO" id="GO:0009055">
    <property type="term" value="F:electron transfer activity"/>
    <property type="evidence" value="ECO:0007669"/>
    <property type="project" value="UniProtKB-UniRule"/>
</dbReference>
<evidence type="ECO:0000256" key="8">
    <source>
        <dbReference type="RuleBase" id="RU368020"/>
    </source>
</evidence>
<evidence type="ECO:0000256" key="7">
    <source>
        <dbReference type="ARBA" id="ARBA00023291"/>
    </source>
</evidence>
<dbReference type="Gene3D" id="3.30.70.20">
    <property type="match status" value="1"/>
</dbReference>
<feature type="domain" description="4Fe-4S ferredoxin-type" evidence="9">
    <location>
        <begin position="1"/>
        <end position="29"/>
    </location>
</feature>
<dbReference type="PANTHER" id="PTHR36923:SF3">
    <property type="entry name" value="FERREDOXIN"/>
    <property type="match status" value="1"/>
</dbReference>
<evidence type="ECO:0000313" key="10">
    <source>
        <dbReference type="EMBL" id="AXK34196.1"/>
    </source>
</evidence>
<dbReference type="AlphaFoldDB" id="A0A345XRD0"/>
<evidence type="ECO:0000256" key="3">
    <source>
        <dbReference type="ARBA" id="ARBA00022723"/>
    </source>
</evidence>
<name>A0A345XRD0_9ACTN</name>
<proteinExistence type="predicted"/>
<keyword evidence="11" id="KW-1185">Reference proteome</keyword>
<keyword evidence="3 8" id="KW-0479">Metal-binding</keyword>
<dbReference type="InterPro" id="IPR001080">
    <property type="entry name" value="3Fe4S_ferredoxin"/>
</dbReference>
<dbReference type="PRINTS" id="PR00352">
    <property type="entry name" value="3FE4SFRDOXIN"/>
</dbReference>
<dbReference type="RefSeq" id="WP_208879502.1">
    <property type="nucleotide sequence ID" value="NZ_CP031320.1"/>
</dbReference>
<dbReference type="Proteomes" id="UP000254425">
    <property type="component" value="Chromosome"/>
</dbReference>
<dbReference type="PROSITE" id="PS51379">
    <property type="entry name" value="4FE4S_FER_2"/>
    <property type="match status" value="1"/>
</dbReference>
<dbReference type="EMBL" id="CP031320">
    <property type="protein sequence ID" value="AXK34196.1"/>
    <property type="molecule type" value="Genomic_DNA"/>
</dbReference>
<reference evidence="10 11" key="1">
    <citation type="submission" date="2018-07" db="EMBL/GenBank/DDBJ databases">
        <title>Draft genome of the type strain Streptomyces armeniacus ATCC 15676.</title>
        <authorList>
            <person name="Labana P."/>
            <person name="Gosse J.T."/>
            <person name="Boddy C.N."/>
        </authorList>
    </citation>
    <scope>NUCLEOTIDE SEQUENCE [LARGE SCALE GENOMIC DNA]</scope>
    <source>
        <strain evidence="10 11">ATCC 15676</strain>
    </source>
</reference>
<keyword evidence="7" id="KW-0003">3Fe-4S</keyword>
<dbReference type="GO" id="GO:0005506">
    <property type="term" value="F:iron ion binding"/>
    <property type="evidence" value="ECO:0007669"/>
    <property type="project" value="UniProtKB-UniRule"/>
</dbReference>
<keyword evidence="5 8" id="KW-0408">Iron</keyword>
<keyword evidence="6 8" id="KW-0411">Iron-sulfur</keyword>
<sequence length="68" mass="7348">MKVDIEQERCVGAGQCVLISPEVFDQSDDDGLVKLRDASPAPELYGRIREAVMSCPAGVIRLVEAEAT</sequence>
<keyword evidence="4 8" id="KW-0249">Electron transport</keyword>
<evidence type="ECO:0000256" key="6">
    <source>
        <dbReference type="ARBA" id="ARBA00023014"/>
    </source>
</evidence>
<dbReference type="KEGG" id="sarm:DVA86_17605"/>
<comment type="cofactor">
    <cofactor evidence="1">
        <name>[3Fe-4S] cluster</name>
        <dbReference type="ChEBI" id="CHEBI:21137"/>
    </cofactor>
</comment>
<accession>A0A345XRD0</accession>
<dbReference type="PANTHER" id="PTHR36923">
    <property type="entry name" value="FERREDOXIN"/>
    <property type="match status" value="1"/>
</dbReference>
<dbReference type="Pfam" id="PF13370">
    <property type="entry name" value="Fer4_13"/>
    <property type="match status" value="1"/>
</dbReference>
<dbReference type="InterPro" id="IPR051269">
    <property type="entry name" value="Fe-S_cluster_ET"/>
</dbReference>
<protein>
    <recommendedName>
        <fullName evidence="8">Ferredoxin</fullName>
    </recommendedName>
</protein>
<evidence type="ECO:0000313" key="11">
    <source>
        <dbReference type="Proteomes" id="UP000254425"/>
    </source>
</evidence>
<evidence type="ECO:0000256" key="2">
    <source>
        <dbReference type="ARBA" id="ARBA00022448"/>
    </source>
</evidence>
<gene>
    <name evidence="10" type="ORF">DVA86_17605</name>
</gene>
<evidence type="ECO:0000256" key="5">
    <source>
        <dbReference type="ARBA" id="ARBA00023004"/>
    </source>
</evidence>
<dbReference type="InterPro" id="IPR017896">
    <property type="entry name" value="4Fe4S_Fe-S-bd"/>
</dbReference>
<evidence type="ECO:0000256" key="1">
    <source>
        <dbReference type="ARBA" id="ARBA00001927"/>
    </source>
</evidence>
<dbReference type="SUPFAM" id="SSF54862">
    <property type="entry name" value="4Fe-4S ferredoxins"/>
    <property type="match status" value="1"/>
</dbReference>
<evidence type="ECO:0000256" key="4">
    <source>
        <dbReference type="ARBA" id="ARBA00022982"/>
    </source>
</evidence>